<organism evidence="2 3">
    <name type="scientific">Catenulispora subtropica</name>
    <dbReference type="NCBI Taxonomy" id="450798"/>
    <lineage>
        <taxon>Bacteria</taxon>
        <taxon>Bacillati</taxon>
        <taxon>Actinomycetota</taxon>
        <taxon>Actinomycetes</taxon>
        <taxon>Catenulisporales</taxon>
        <taxon>Catenulisporaceae</taxon>
        <taxon>Catenulispora</taxon>
    </lineage>
</organism>
<protein>
    <submittedName>
        <fullName evidence="2">Uncharacterized protein</fullName>
    </submittedName>
</protein>
<name>A0ABP5EEP9_9ACTN</name>
<evidence type="ECO:0000313" key="3">
    <source>
        <dbReference type="Proteomes" id="UP001499854"/>
    </source>
</evidence>
<proteinExistence type="predicted"/>
<evidence type="ECO:0000313" key="2">
    <source>
        <dbReference type="EMBL" id="GAA1996864.1"/>
    </source>
</evidence>
<reference evidence="3" key="1">
    <citation type="journal article" date="2019" name="Int. J. Syst. Evol. Microbiol.">
        <title>The Global Catalogue of Microorganisms (GCM) 10K type strain sequencing project: providing services to taxonomists for standard genome sequencing and annotation.</title>
        <authorList>
            <consortium name="The Broad Institute Genomics Platform"/>
            <consortium name="The Broad Institute Genome Sequencing Center for Infectious Disease"/>
            <person name="Wu L."/>
            <person name="Ma J."/>
        </authorList>
    </citation>
    <scope>NUCLEOTIDE SEQUENCE [LARGE SCALE GENOMIC DNA]</scope>
    <source>
        <strain evidence="3">JCM 16013</strain>
    </source>
</reference>
<dbReference type="Proteomes" id="UP001499854">
    <property type="component" value="Unassembled WGS sequence"/>
</dbReference>
<accession>A0ABP5EEP9</accession>
<evidence type="ECO:0000256" key="1">
    <source>
        <dbReference type="SAM" id="MobiDB-lite"/>
    </source>
</evidence>
<comment type="caution">
    <text evidence="2">The sequence shown here is derived from an EMBL/GenBank/DDBJ whole genome shotgun (WGS) entry which is preliminary data.</text>
</comment>
<feature type="region of interest" description="Disordered" evidence="1">
    <location>
        <begin position="33"/>
        <end position="84"/>
    </location>
</feature>
<keyword evidence="3" id="KW-1185">Reference proteome</keyword>
<dbReference type="RefSeq" id="WP_344661706.1">
    <property type="nucleotide sequence ID" value="NZ_BAAAQM010000058.1"/>
</dbReference>
<gene>
    <name evidence="2" type="ORF">GCM10009838_72570</name>
</gene>
<dbReference type="EMBL" id="BAAAQM010000058">
    <property type="protein sequence ID" value="GAA1996864.1"/>
    <property type="molecule type" value="Genomic_DNA"/>
</dbReference>
<sequence>MEPDERPRTGQTRLSDVGDVEIFDGAEWQPVGTAGSVLVDPQLGSRQGPDGGPLRAGSRDASGGEPDHEPAESGGDPAPPDPGD</sequence>